<evidence type="ECO:0000313" key="5">
    <source>
        <dbReference type="EMBL" id="ADQ78360.1"/>
    </source>
</evidence>
<name>E4T0X9_PALPW</name>
<gene>
    <name evidence="5" type="ordered locus">Palpr_0198</name>
</gene>
<evidence type="ECO:0000313" key="6">
    <source>
        <dbReference type="Proteomes" id="UP000008718"/>
    </source>
</evidence>
<organism evidence="5 6">
    <name type="scientific">Paludibacter propionicigenes (strain DSM 17365 / JCM 13257 / WB4)</name>
    <dbReference type="NCBI Taxonomy" id="694427"/>
    <lineage>
        <taxon>Bacteria</taxon>
        <taxon>Pseudomonadati</taxon>
        <taxon>Bacteroidota</taxon>
        <taxon>Bacteroidia</taxon>
        <taxon>Bacteroidales</taxon>
        <taxon>Paludibacteraceae</taxon>
        <taxon>Paludibacter</taxon>
    </lineage>
</organism>
<dbReference type="PANTHER" id="PTHR10434">
    <property type="entry name" value="1-ACYL-SN-GLYCEROL-3-PHOSPHATE ACYLTRANSFERASE"/>
    <property type="match status" value="1"/>
</dbReference>
<dbReference type="KEGG" id="ppn:Palpr_0198"/>
<keyword evidence="3 5" id="KW-0012">Acyltransferase</keyword>
<dbReference type="CDD" id="cd07988">
    <property type="entry name" value="LPLAT_ABO13168-like"/>
    <property type="match status" value="1"/>
</dbReference>
<dbReference type="STRING" id="694427.Palpr_0198"/>
<dbReference type="GO" id="GO:0006654">
    <property type="term" value="P:phosphatidic acid biosynthetic process"/>
    <property type="evidence" value="ECO:0007669"/>
    <property type="project" value="TreeGrafter"/>
</dbReference>
<keyword evidence="2 5" id="KW-0808">Transferase</keyword>
<sequence>MQKLSTWILKSAGWRAFVTVEEPAKSVICVAPHTSNWDFLIGKLSYWALGRKSSFLIKKSWFVFPLNYLFDSLGGIPVDRSKRNSVTQQMVEEFDKRTYFHLAITPEGTRSLVHKWKMGFYHIAVKTNVPIQLAYIDYEKKEMAIKKVFYPTGNEKADLEEIQEYYKNVSAKNPKNFYIPEE</sequence>
<evidence type="ECO:0000259" key="4">
    <source>
        <dbReference type="SMART" id="SM00563"/>
    </source>
</evidence>
<dbReference type="InterPro" id="IPR002123">
    <property type="entry name" value="Plipid/glycerol_acylTrfase"/>
</dbReference>
<dbReference type="eggNOG" id="COG0204">
    <property type="taxonomic scope" value="Bacteria"/>
</dbReference>
<evidence type="ECO:0000256" key="2">
    <source>
        <dbReference type="ARBA" id="ARBA00022679"/>
    </source>
</evidence>
<accession>E4T0X9</accession>
<dbReference type="EMBL" id="CP002345">
    <property type="protein sequence ID" value="ADQ78360.1"/>
    <property type="molecule type" value="Genomic_DNA"/>
</dbReference>
<protein>
    <submittedName>
        <fullName evidence="5">Phospholipid/glycerol acyltransferase</fullName>
    </submittedName>
</protein>
<evidence type="ECO:0000256" key="1">
    <source>
        <dbReference type="ARBA" id="ARBA00005189"/>
    </source>
</evidence>
<reference evidence="5 6" key="2">
    <citation type="journal article" date="2011" name="Stand. Genomic Sci.">
        <title>Complete genome sequence of Paludibacter propionicigenes type strain (WB4).</title>
        <authorList>
            <person name="Gronow S."/>
            <person name="Munk C."/>
            <person name="Lapidus A."/>
            <person name="Nolan M."/>
            <person name="Lucas S."/>
            <person name="Hammon N."/>
            <person name="Deshpande S."/>
            <person name="Cheng J.F."/>
            <person name="Tapia R."/>
            <person name="Han C."/>
            <person name="Goodwin L."/>
            <person name="Pitluck S."/>
            <person name="Liolios K."/>
            <person name="Ivanova N."/>
            <person name="Mavromatis K."/>
            <person name="Mikhailova N."/>
            <person name="Pati A."/>
            <person name="Chen A."/>
            <person name="Palaniappan K."/>
            <person name="Land M."/>
            <person name="Hauser L."/>
            <person name="Chang Y.J."/>
            <person name="Jeffries C.D."/>
            <person name="Brambilla E."/>
            <person name="Rohde M."/>
            <person name="Goker M."/>
            <person name="Detter J.C."/>
            <person name="Woyke T."/>
            <person name="Bristow J."/>
            <person name="Eisen J.A."/>
            <person name="Markowitz V."/>
            <person name="Hugenholtz P."/>
            <person name="Kyrpides N.C."/>
            <person name="Klenk H.P."/>
        </authorList>
    </citation>
    <scope>NUCLEOTIDE SEQUENCE [LARGE SCALE GENOMIC DNA]</scope>
    <source>
        <strain evidence="6">DSM 17365 / JCM 13257 / WB4</strain>
    </source>
</reference>
<dbReference type="HOGENOM" id="CLU_099447_0_0_10"/>
<reference key="1">
    <citation type="submission" date="2010-11" db="EMBL/GenBank/DDBJ databases">
        <title>The complete genome of Paludibacter propionicigenes DSM 17365.</title>
        <authorList>
            <consortium name="US DOE Joint Genome Institute (JGI-PGF)"/>
            <person name="Lucas S."/>
            <person name="Copeland A."/>
            <person name="Lapidus A."/>
            <person name="Bruce D."/>
            <person name="Goodwin L."/>
            <person name="Pitluck S."/>
            <person name="Kyrpides N."/>
            <person name="Mavromatis K."/>
            <person name="Ivanova N."/>
            <person name="Munk A.C."/>
            <person name="Brettin T."/>
            <person name="Detter J.C."/>
            <person name="Han C."/>
            <person name="Tapia R."/>
            <person name="Land M."/>
            <person name="Hauser L."/>
            <person name="Markowitz V."/>
            <person name="Cheng J.-F."/>
            <person name="Hugenholtz P."/>
            <person name="Woyke T."/>
            <person name="Wu D."/>
            <person name="Gronow S."/>
            <person name="Wellnitz S."/>
            <person name="Brambilla E."/>
            <person name="Klenk H.-P."/>
            <person name="Eisen J.A."/>
        </authorList>
    </citation>
    <scope>NUCLEOTIDE SEQUENCE</scope>
    <source>
        <strain>WB4</strain>
    </source>
</reference>
<dbReference type="OrthoDB" id="9796839at2"/>
<keyword evidence="6" id="KW-1185">Reference proteome</keyword>
<dbReference type="GO" id="GO:0003841">
    <property type="term" value="F:1-acylglycerol-3-phosphate O-acyltransferase activity"/>
    <property type="evidence" value="ECO:0007669"/>
    <property type="project" value="TreeGrafter"/>
</dbReference>
<dbReference type="AlphaFoldDB" id="E4T0X9"/>
<evidence type="ECO:0000256" key="3">
    <source>
        <dbReference type="ARBA" id="ARBA00023315"/>
    </source>
</evidence>
<dbReference type="Pfam" id="PF01553">
    <property type="entry name" value="Acyltransferase"/>
    <property type="match status" value="1"/>
</dbReference>
<dbReference type="RefSeq" id="WP_013443729.1">
    <property type="nucleotide sequence ID" value="NC_014734.1"/>
</dbReference>
<proteinExistence type="predicted"/>
<dbReference type="SUPFAM" id="SSF69593">
    <property type="entry name" value="Glycerol-3-phosphate (1)-acyltransferase"/>
    <property type="match status" value="1"/>
</dbReference>
<dbReference type="PANTHER" id="PTHR10434:SF9">
    <property type="entry name" value="PHOSPHOLIPID_GLYCEROL ACYLTRANSFERASE DOMAIN-CONTAINING PROTEIN"/>
    <property type="match status" value="1"/>
</dbReference>
<dbReference type="SMART" id="SM00563">
    <property type="entry name" value="PlsC"/>
    <property type="match status" value="1"/>
</dbReference>
<dbReference type="Proteomes" id="UP000008718">
    <property type="component" value="Chromosome"/>
</dbReference>
<feature type="domain" description="Phospholipid/glycerol acyltransferase" evidence="4">
    <location>
        <begin position="27"/>
        <end position="139"/>
    </location>
</feature>
<comment type="pathway">
    <text evidence="1">Lipid metabolism.</text>
</comment>